<keyword evidence="2" id="KW-1185">Reference proteome</keyword>
<evidence type="ECO:0000313" key="1">
    <source>
        <dbReference type="Ensembl" id="ENSXCOP00000015557.1"/>
    </source>
</evidence>
<dbReference type="Ensembl" id="ENSXCOT00000015750.1">
    <property type="protein sequence ID" value="ENSXCOP00000015557.1"/>
    <property type="gene ID" value="ENSXCOG00000011761.1"/>
</dbReference>
<name>A0A3B5LWP5_9TELE</name>
<dbReference type="AlphaFoldDB" id="A0A3B5LWP5"/>
<reference evidence="1" key="2">
    <citation type="submission" date="2025-09" db="UniProtKB">
        <authorList>
            <consortium name="Ensembl"/>
        </authorList>
    </citation>
    <scope>IDENTIFICATION</scope>
</reference>
<protein>
    <submittedName>
        <fullName evidence="1">Uncharacterized protein</fullName>
    </submittedName>
</protein>
<accession>A0A3B5LWP5</accession>
<reference evidence="1" key="1">
    <citation type="submission" date="2025-08" db="UniProtKB">
        <authorList>
            <consortium name="Ensembl"/>
        </authorList>
    </citation>
    <scope>IDENTIFICATION</scope>
</reference>
<dbReference type="Proteomes" id="UP000261380">
    <property type="component" value="Unplaced"/>
</dbReference>
<dbReference type="STRING" id="32473.ENSXCOP00000015557"/>
<sequence>MSLYVSRLWQIFLCINPGQTCLVYSYLAPLSFLSHCSQRYETLLKDYQKKSEQQREVLTSLQQDLQKAQGLPPGKRSYCDCFDVTNKHLFSHFPVCFIGNV</sequence>
<proteinExistence type="predicted"/>
<evidence type="ECO:0000313" key="2">
    <source>
        <dbReference type="Proteomes" id="UP000261380"/>
    </source>
</evidence>
<organism evidence="1 2">
    <name type="scientific">Xiphophorus couchianus</name>
    <name type="common">Monterrey platyfish</name>
    <dbReference type="NCBI Taxonomy" id="32473"/>
    <lineage>
        <taxon>Eukaryota</taxon>
        <taxon>Metazoa</taxon>
        <taxon>Chordata</taxon>
        <taxon>Craniata</taxon>
        <taxon>Vertebrata</taxon>
        <taxon>Euteleostomi</taxon>
        <taxon>Actinopterygii</taxon>
        <taxon>Neopterygii</taxon>
        <taxon>Teleostei</taxon>
        <taxon>Neoteleostei</taxon>
        <taxon>Acanthomorphata</taxon>
        <taxon>Ovalentaria</taxon>
        <taxon>Atherinomorphae</taxon>
        <taxon>Cyprinodontiformes</taxon>
        <taxon>Poeciliidae</taxon>
        <taxon>Poeciliinae</taxon>
        <taxon>Xiphophorus</taxon>
    </lineage>
</organism>